<evidence type="ECO:0000256" key="1">
    <source>
        <dbReference type="ARBA" id="ARBA00001946"/>
    </source>
</evidence>
<comment type="similarity">
    <text evidence="2 6">Belongs to the terpene synthase family.</text>
</comment>
<dbReference type="GO" id="GO:0008299">
    <property type="term" value="P:isoprenoid biosynthetic process"/>
    <property type="evidence" value="ECO:0007669"/>
    <property type="project" value="UniProtKB-ARBA"/>
</dbReference>
<organism evidence="7 8">
    <name type="scientific">Thelephora terrestris</name>
    <dbReference type="NCBI Taxonomy" id="56493"/>
    <lineage>
        <taxon>Eukaryota</taxon>
        <taxon>Fungi</taxon>
        <taxon>Dikarya</taxon>
        <taxon>Basidiomycota</taxon>
        <taxon>Agaricomycotina</taxon>
        <taxon>Agaricomycetes</taxon>
        <taxon>Thelephorales</taxon>
        <taxon>Thelephoraceae</taxon>
        <taxon>Thelephora</taxon>
    </lineage>
</organism>
<evidence type="ECO:0000313" key="7">
    <source>
        <dbReference type="EMBL" id="KAF9790638.1"/>
    </source>
</evidence>
<dbReference type="AlphaFoldDB" id="A0A9P6LAW7"/>
<sequence>MASFPVSDSFVLPKLFTRCVFPHRTNPGCADAARASEQWLLSGARFSDSKREEFFGLKAGQLAASCFPRAHPYRLRVCCDAVNFLFNLVHWTREFRSADLFPVADCVLDAMVDPMGYRSDKIAGIMAKDFFGAFSATSGWRCTRRFFEAMETYFDAQCLETDSRDVPGLESYIPFRRDASGCKPCFALVEYANGLDLPDEVFEDPIVRTLQEIANDIVSWSNVGVASRRVGLILNLCAWQDIVSYDMEQARGETRNMVVILMELRQMGVQEAVDHVAEQCEALVKRFEENKGLLPSFGEGLDPLVAIYIDGLQHWIAGFLNWCFETERYFGKEAPDVQIHRVVRLSRRSARSRSRRRA</sequence>
<accession>A0A9P6LAW7</accession>
<evidence type="ECO:0000313" key="8">
    <source>
        <dbReference type="Proteomes" id="UP000736335"/>
    </source>
</evidence>
<dbReference type="GO" id="GO:0046872">
    <property type="term" value="F:metal ion binding"/>
    <property type="evidence" value="ECO:0007669"/>
    <property type="project" value="UniProtKB-KW"/>
</dbReference>
<dbReference type="EC" id="4.2.3.-" evidence="6"/>
<dbReference type="EMBL" id="WIUZ02000002">
    <property type="protein sequence ID" value="KAF9790638.1"/>
    <property type="molecule type" value="Genomic_DNA"/>
</dbReference>
<reference evidence="7" key="1">
    <citation type="journal article" date="2020" name="Nat. Commun.">
        <title>Large-scale genome sequencing of mycorrhizal fungi provides insights into the early evolution of symbiotic traits.</title>
        <authorList>
            <person name="Miyauchi S."/>
            <person name="Kiss E."/>
            <person name="Kuo A."/>
            <person name="Drula E."/>
            <person name="Kohler A."/>
            <person name="Sanchez-Garcia M."/>
            <person name="Morin E."/>
            <person name="Andreopoulos B."/>
            <person name="Barry K.W."/>
            <person name="Bonito G."/>
            <person name="Buee M."/>
            <person name="Carver A."/>
            <person name="Chen C."/>
            <person name="Cichocki N."/>
            <person name="Clum A."/>
            <person name="Culley D."/>
            <person name="Crous P.W."/>
            <person name="Fauchery L."/>
            <person name="Girlanda M."/>
            <person name="Hayes R.D."/>
            <person name="Keri Z."/>
            <person name="LaButti K."/>
            <person name="Lipzen A."/>
            <person name="Lombard V."/>
            <person name="Magnuson J."/>
            <person name="Maillard F."/>
            <person name="Murat C."/>
            <person name="Nolan M."/>
            <person name="Ohm R.A."/>
            <person name="Pangilinan J."/>
            <person name="Pereira M.F."/>
            <person name="Perotto S."/>
            <person name="Peter M."/>
            <person name="Pfister S."/>
            <person name="Riley R."/>
            <person name="Sitrit Y."/>
            <person name="Stielow J.B."/>
            <person name="Szollosi G."/>
            <person name="Zifcakova L."/>
            <person name="Stursova M."/>
            <person name="Spatafora J.W."/>
            <person name="Tedersoo L."/>
            <person name="Vaario L.M."/>
            <person name="Yamada A."/>
            <person name="Yan M."/>
            <person name="Wang P."/>
            <person name="Xu J."/>
            <person name="Bruns T."/>
            <person name="Baldrian P."/>
            <person name="Vilgalys R."/>
            <person name="Dunand C."/>
            <person name="Henrissat B."/>
            <person name="Grigoriev I.V."/>
            <person name="Hibbett D."/>
            <person name="Nagy L.G."/>
            <person name="Martin F.M."/>
        </authorList>
    </citation>
    <scope>NUCLEOTIDE SEQUENCE</scope>
    <source>
        <strain evidence="7">UH-Tt-Lm1</strain>
    </source>
</reference>
<evidence type="ECO:0000256" key="5">
    <source>
        <dbReference type="ARBA" id="ARBA00023239"/>
    </source>
</evidence>
<dbReference type="InterPro" id="IPR034686">
    <property type="entry name" value="Terpene_cyclase-like_2"/>
</dbReference>
<dbReference type="GO" id="GO:0010333">
    <property type="term" value="F:terpene synthase activity"/>
    <property type="evidence" value="ECO:0007669"/>
    <property type="project" value="InterPro"/>
</dbReference>
<dbReference type="InterPro" id="IPR008949">
    <property type="entry name" value="Isoprenoid_synthase_dom_sf"/>
</dbReference>
<dbReference type="OrthoDB" id="2861623at2759"/>
<keyword evidence="5 6" id="KW-0456">Lyase</keyword>
<reference evidence="7" key="2">
    <citation type="submission" date="2020-11" db="EMBL/GenBank/DDBJ databases">
        <authorList>
            <consortium name="DOE Joint Genome Institute"/>
            <person name="Kuo A."/>
            <person name="Miyauchi S."/>
            <person name="Kiss E."/>
            <person name="Drula E."/>
            <person name="Kohler A."/>
            <person name="Sanchez-Garcia M."/>
            <person name="Andreopoulos B."/>
            <person name="Barry K.W."/>
            <person name="Bonito G."/>
            <person name="Buee M."/>
            <person name="Carver A."/>
            <person name="Chen C."/>
            <person name="Cichocki N."/>
            <person name="Clum A."/>
            <person name="Culley D."/>
            <person name="Crous P.W."/>
            <person name="Fauchery L."/>
            <person name="Girlanda M."/>
            <person name="Hayes R."/>
            <person name="Keri Z."/>
            <person name="Labutti K."/>
            <person name="Lipzen A."/>
            <person name="Lombard V."/>
            <person name="Magnuson J."/>
            <person name="Maillard F."/>
            <person name="Morin E."/>
            <person name="Murat C."/>
            <person name="Nolan M."/>
            <person name="Ohm R."/>
            <person name="Pangilinan J."/>
            <person name="Pereira M."/>
            <person name="Perotto S."/>
            <person name="Peter M."/>
            <person name="Riley R."/>
            <person name="Sitrit Y."/>
            <person name="Stielow B."/>
            <person name="Szollosi G."/>
            <person name="Zifcakova L."/>
            <person name="Stursova M."/>
            <person name="Spatafora J.W."/>
            <person name="Tedersoo L."/>
            <person name="Vaario L.-M."/>
            <person name="Yamada A."/>
            <person name="Yan M."/>
            <person name="Wang P."/>
            <person name="Xu J."/>
            <person name="Bruns T."/>
            <person name="Baldrian P."/>
            <person name="Vilgalys R."/>
            <person name="Henrissat B."/>
            <person name="Grigoriev I.V."/>
            <person name="Hibbett D."/>
            <person name="Nagy L.G."/>
            <person name="Martin F.M."/>
        </authorList>
    </citation>
    <scope>NUCLEOTIDE SEQUENCE</scope>
    <source>
        <strain evidence="7">UH-Tt-Lm1</strain>
    </source>
</reference>
<dbReference type="PANTHER" id="PTHR35201">
    <property type="entry name" value="TERPENE SYNTHASE"/>
    <property type="match status" value="1"/>
</dbReference>
<dbReference type="PANTHER" id="PTHR35201:SF4">
    <property type="entry name" value="BETA-PINACENE SYNTHASE-RELATED"/>
    <property type="match status" value="1"/>
</dbReference>
<proteinExistence type="inferred from homology"/>
<gene>
    <name evidence="7" type="ORF">BJ322DRAFT_1169600</name>
</gene>
<dbReference type="Proteomes" id="UP000736335">
    <property type="component" value="Unassembled WGS sequence"/>
</dbReference>
<comment type="caution">
    <text evidence="7">The sequence shown here is derived from an EMBL/GenBank/DDBJ whole genome shotgun (WGS) entry which is preliminary data.</text>
</comment>
<evidence type="ECO:0000256" key="4">
    <source>
        <dbReference type="ARBA" id="ARBA00022842"/>
    </source>
</evidence>
<keyword evidence="3 6" id="KW-0479">Metal-binding</keyword>
<dbReference type="Pfam" id="PF19086">
    <property type="entry name" value="Terpene_syn_C_2"/>
    <property type="match status" value="1"/>
</dbReference>
<name>A0A9P6LAW7_9AGAM</name>
<evidence type="ECO:0000256" key="3">
    <source>
        <dbReference type="ARBA" id="ARBA00022723"/>
    </source>
</evidence>
<evidence type="ECO:0000256" key="2">
    <source>
        <dbReference type="ARBA" id="ARBA00006333"/>
    </source>
</evidence>
<keyword evidence="4 6" id="KW-0460">Magnesium</keyword>
<evidence type="ECO:0000256" key="6">
    <source>
        <dbReference type="RuleBase" id="RU366034"/>
    </source>
</evidence>
<protein>
    <recommendedName>
        <fullName evidence="6">Terpene synthase</fullName>
        <ecNumber evidence="6">4.2.3.-</ecNumber>
    </recommendedName>
</protein>
<comment type="cofactor">
    <cofactor evidence="1 6">
        <name>Mg(2+)</name>
        <dbReference type="ChEBI" id="CHEBI:18420"/>
    </cofactor>
</comment>
<dbReference type="SUPFAM" id="SSF48576">
    <property type="entry name" value="Terpenoid synthases"/>
    <property type="match status" value="1"/>
</dbReference>
<keyword evidence="8" id="KW-1185">Reference proteome</keyword>
<dbReference type="Gene3D" id="1.10.600.10">
    <property type="entry name" value="Farnesyl Diphosphate Synthase"/>
    <property type="match status" value="1"/>
</dbReference>